<dbReference type="InterPro" id="IPR050570">
    <property type="entry name" value="Cell_wall_metabolism_enzyme"/>
</dbReference>
<sequence length="188" mass="20917">MRSVVARLTALAVLPLLVATLLAPPADADPRWHFYTKDKTRYTSPWYAGAHRIMVPFGCTTAPYYDPDPRCEHDRGFHHGIDIAMKCGTKLFARYGGRVVSHESLGPAYGDNPMLIRNRHRGYDLVIGHTRKVFAHPGERIHRGQKIALASDNGAPDGCHLHFEKRDVKGGLDTATKPRKLLGLTPSE</sequence>
<keyword evidence="1" id="KW-0732">Signal</keyword>
<gene>
    <name evidence="3" type="ORF">GCM10009844_24610</name>
</gene>
<comment type="caution">
    <text evidence="3">The sequence shown here is derived from an EMBL/GenBank/DDBJ whole genome shotgun (WGS) entry which is preliminary data.</text>
</comment>
<feature type="signal peptide" evidence="1">
    <location>
        <begin position="1"/>
        <end position="28"/>
    </location>
</feature>
<keyword evidence="4" id="KW-1185">Reference proteome</keyword>
<dbReference type="SUPFAM" id="SSF51261">
    <property type="entry name" value="Duplicated hybrid motif"/>
    <property type="match status" value="1"/>
</dbReference>
<dbReference type="CDD" id="cd12797">
    <property type="entry name" value="M23_peptidase"/>
    <property type="match status" value="1"/>
</dbReference>
<name>A0ABN2ZUC8_9ACTN</name>
<evidence type="ECO:0000313" key="3">
    <source>
        <dbReference type="EMBL" id="GAA2147460.1"/>
    </source>
</evidence>
<dbReference type="Proteomes" id="UP001501771">
    <property type="component" value="Unassembled WGS sequence"/>
</dbReference>
<evidence type="ECO:0000259" key="2">
    <source>
        <dbReference type="Pfam" id="PF01551"/>
    </source>
</evidence>
<organism evidence="3 4">
    <name type="scientific">Nocardioides koreensis</name>
    <dbReference type="NCBI Taxonomy" id="433651"/>
    <lineage>
        <taxon>Bacteria</taxon>
        <taxon>Bacillati</taxon>
        <taxon>Actinomycetota</taxon>
        <taxon>Actinomycetes</taxon>
        <taxon>Propionibacteriales</taxon>
        <taxon>Nocardioidaceae</taxon>
        <taxon>Nocardioides</taxon>
    </lineage>
</organism>
<reference evidence="3 4" key="1">
    <citation type="journal article" date="2019" name="Int. J. Syst. Evol. Microbiol.">
        <title>The Global Catalogue of Microorganisms (GCM) 10K type strain sequencing project: providing services to taxonomists for standard genome sequencing and annotation.</title>
        <authorList>
            <consortium name="The Broad Institute Genomics Platform"/>
            <consortium name="The Broad Institute Genome Sequencing Center for Infectious Disease"/>
            <person name="Wu L."/>
            <person name="Ma J."/>
        </authorList>
    </citation>
    <scope>NUCLEOTIDE SEQUENCE [LARGE SCALE GENOMIC DNA]</scope>
    <source>
        <strain evidence="3 4">JCM 16022</strain>
    </source>
</reference>
<feature type="domain" description="M23ase beta-sheet core" evidence="2">
    <location>
        <begin position="77"/>
        <end position="167"/>
    </location>
</feature>
<dbReference type="PANTHER" id="PTHR21666">
    <property type="entry name" value="PEPTIDASE-RELATED"/>
    <property type="match status" value="1"/>
</dbReference>
<evidence type="ECO:0000256" key="1">
    <source>
        <dbReference type="SAM" id="SignalP"/>
    </source>
</evidence>
<dbReference type="InterPro" id="IPR016047">
    <property type="entry name" value="M23ase_b-sheet_dom"/>
</dbReference>
<accession>A0ABN2ZUC8</accession>
<dbReference type="RefSeq" id="WP_344152260.1">
    <property type="nucleotide sequence ID" value="NZ_BAAAQR010000007.1"/>
</dbReference>
<dbReference type="Pfam" id="PF01551">
    <property type="entry name" value="Peptidase_M23"/>
    <property type="match status" value="1"/>
</dbReference>
<dbReference type="InterPro" id="IPR011055">
    <property type="entry name" value="Dup_hybrid_motif"/>
</dbReference>
<proteinExistence type="predicted"/>
<protein>
    <recommendedName>
        <fullName evidence="2">M23ase beta-sheet core domain-containing protein</fullName>
    </recommendedName>
</protein>
<dbReference type="Gene3D" id="2.70.70.10">
    <property type="entry name" value="Glucose Permease (Domain IIA)"/>
    <property type="match status" value="1"/>
</dbReference>
<evidence type="ECO:0000313" key="4">
    <source>
        <dbReference type="Proteomes" id="UP001501771"/>
    </source>
</evidence>
<feature type="chain" id="PRO_5045941214" description="M23ase beta-sheet core domain-containing protein" evidence="1">
    <location>
        <begin position="29"/>
        <end position="188"/>
    </location>
</feature>
<dbReference type="EMBL" id="BAAAQR010000007">
    <property type="protein sequence ID" value="GAA2147460.1"/>
    <property type="molecule type" value="Genomic_DNA"/>
</dbReference>
<dbReference type="PANTHER" id="PTHR21666:SF290">
    <property type="entry name" value="PEPTIDASE M23 DOMAIN PROTEIN"/>
    <property type="match status" value="1"/>
</dbReference>